<evidence type="ECO:0000313" key="5">
    <source>
        <dbReference type="Proteomes" id="UP000199524"/>
    </source>
</evidence>
<dbReference type="SUPFAM" id="SSF48452">
    <property type="entry name" value="TPR-like"/>
    <property type="match status" value="1"/>
</dbReference>
<dbReference type="Pfam" id="PF00486">
    <property type="entry name" value="Trans_reg_C"/>
    <property type="match status" value="1"/>
</dbReference>
<accession>A0A1H2AC14</accession>
<dbReference type="InterPro" id="IPR011990">
    <property type="entry name" value="TPR-like_helical_dom_sf"/>
</dbReference>
<dbReference type="GO" id="GO:0003677">
    <property type="term" value="F:DNA binding"/>
    <property type="evidence" value="ECO:0007669"/>
    <property type="project" value="UniProtKB-UniRule"/>
</dbReference>
<proteinExistence type="predicted"/>
<evidence type="ECO:0000313" key="4">
    <source>
        <dbReference type="EMBL" id="SDT43530.1"/>
    </source>
</evidence>
<dbReference type="GO" id="GO:0000160">
    <property type="term" value="P:phosphorelay signal transduction system"/>
    <property type="evidence" value="ECO:0007669"/>
    <property type="project" value="InterPro"/>
</dbReference>
<name>A0A1H2AC14_9PSED</name>
<evidence type="ECO:0000259" key="3">
    <source>
        <dbReference type="PROSITE" id="PS51755"/>
    </source>
</evidence>
<keyword evidence="1 2" id="KW-0238">DNA-binding</keyword>
<dbReference type="Proteomes" id="UP000199524">
    <property type="component" value="Chromosome I"/>
</dbReference>
<dbReference type="Gene3D" id="1.25.40.10">
    <property type="entry name" value="Tetratricopeptide repeat domain"/>
    <property type="match status" value="1"/>
</dbReference>
<protein>
    <submittedName>
        <fullName evidence="4">DNA-binding winged helix-turn-helix (WHTH) domain-containing protein</fullName>
    </submittedName>
</protein>
<dbReference type="PROSITE" id="PS51755">
    <property type="entry name" value="OMPR_PHOB"/>
    <property type="match status" value="1"/>
</dbReference>
<feature type="DNA-binding region" description="OmpR/PhoB-type" evidence="2">
    <location>
        <begin position="18"/>
        <end position="116"/>
    </location>
</feature>
<feature type="domain" description="OmpR/PhoB-type" evidence="3">
    <location>
        <begin position="18"/>
        <end position="116"/>
    </location>
</feature>
<dbReference type="AlphaFoldDB" id="A0A1H2AC14"/>
<evidence type="ECO:0000256" key="1">
    <source>
        <dbReference type="ARBA" id="ARBA00023125"/>
    </source>
</evidence>
<sequence length="474" mass="51859">MSVHLHRDFKIDMGLATDNFLKQSFAFDEWILQGDGVLLRNGKTVHLPPKELQVLRLLLAGAGRLVTKDYLLDCAWAGSDAAEESLTRCIYALRKLLGPGRGHITTVYGKGYRFSGGVVPLAPTLEESPLALTLAVLPFRHADESAAANLQEAMIRQLKAAFDGALRILPAALTMPGPGAVDTRQLMEQLAPDYYLSGRFHTWGDQLELSVELIRGNRHHLVHGPMAVKGTFDDLLQSVVSMVAHHLPNLRPAVGGCSSYPVALAFLKGVYGLQRCTPHSVREALLYFRQCVQMDASYVPPWCGVADAYLALALLELVDRQSAVDHARDAVVQALSLEPGNVAALARLALVTSLQGCDDAAQVLFQRCLLGCDRADIHYLHAWHHWAGGRHERALECLDTVLRQDPSSIPAQLMRIRIALAHDPRAALAMTREVLDGQADEHPVLRDQYASILAHCARLGPCLKSSAEHHPGEA</sequence>
<gene>
    <name evidence="4" type="ORF">SAMN05216598_5713</name>
</gene>
<organism evidence="4 5">
    <name type="scientific">Pseudomonas asplenii</name>
    <dbReference type="NCBI Taxonomy" id="53407"/>
    <lineage>
        <taxon>Bacteria</taxon>
        <taxon>Pseudomonadati</taxon>
        <taxon>Pseudomonadota</taxon>
        <taxon>Gammaproteobacteria</taxon>
        <taxon>Pseudomonadales</taxon>
        <taxon>Pseudomonadaceae</taxon>
        <taxon>Pseudomonas</taxon>
    </lineage>
</organism>
<dbReference type="InterPro" id="IPR001867">
    <property type="entry name" value="OmpR/PhoB-type_DNA-bd"/>
</dbReference>
<dbReference type="InterPro" id="IPR036388">
    <property type="entry name" value="WH-like_DNA-bd_sf"/>
</dbReference>
<keyword evidence="5" id="KW-1185">Reference proteome</keyword>
<dbReference type="SUPFAM" id="SSF46894">
    <property type="entry name" value="C-terminal effector domain of the bipartite response regulators"/>
    <property type="match status" value="1"/>
</dbReference>
<dbReference type="CDD" id="cd00383">
    <property type="entry name" value="trans_reg_C"/>
    <property type="match status" value="1"/>
</dbReference>
<dbReference type="EMBL" id="LT629777">
    <property type="protein sequence ID" value="SDT43530.1"/>
    <property type="molecule type" value="Genomic_DNA"/>
</dbReference>
<dbReference type="SMART" id="SM00862">
    <property type="entry name" value="Trans_reg_C"/>
    <property type="match status" value="1"/>
</dbReference>
<evidence type="ECO:0000256" key="2">
    <source>
        <dbReference type="PROSITE-ProRule" id="PRU01091"/>
    </source>
</evidence>
<dbReference type="Gene3D" id="1.10.10.10">
    <property type="entry name" value="Winged helix-like DNA-binding domain superfamily/Winged helix DNA-binding domain"/>
    <property type="match status" value="1"/>
</dbReference>
<dbReference type="GO" id="GO:0006355">
    <property type="term" value="P:regulation of DNA-templated transcription"/>
    <property type="evidence" value="ECO:0007669"/>
    <property type="project" value="InterPro"/>
</dbReference>
<reference evidence="5" key="1">
    <citation type="submission" date="2016-10" db="EMBL/GenBank/DDBJ databases">
        <authorList>
            <person name="Varghese N."/>
            <person name="Submissions S."/>
        </authorList>
    </citation>
    <scope>NUCLEOTIDE SEQUENCE [LARGE SCALE GENOMIC DNA]</scope>
    <source>
        <strain evidence="5">ATCC 23835</strain>
    </source>
</reference>
<dbReference type="InterPro" id="IPR016032">
    <property type="entry name" value="Sig_transdc_resp-reg_C-effctor"/>
</dbReference>